<dbReference type="PROSITE" id="PS50146">
    <property type="entry name" value="DAGK"/>
    <property type="match status" value="1"/>
</dbReference>
<dbReference type="GO" id="GO:0008654">
    <property type="term" value="P:phospholipid biosynthetic process"/>
    <property type="evidence" value="ECO:0007669"/>
    <property type="project" value="UniProtKB-KW"/>
</dbReference>
<evidence type="ECO:0000313" key="14">
    <source>
        <dbReference type="EMBL" id="WUM18541.1"/>
    </source>
</evidence>
<keyword evidence="12" id="KW-1208">Phospholipid metabolism</keyword>
<dbReference type="PANTHER" id="PTHR12358">
    <property type="entry name" value="SPHINGOSINE KINASE"/>
    <property type="match status" value="1"/>
</dbReference>
<dbReference type="Gene3D" id="2.60.200.40">
    <property type="match status" value="1"/>
</dbReference>
<dbReference type="NCBIfam" id="TIGR00147">
    <property type="entry name" value="YegS/Rv2252/BmrU family lipid kinase"/>
    <property type="match status" value="1"/>
</dbReference>
<reference evidence="14 15" key="1">
    <citation type="submission" date="2022-10" db="EMBL/GenBank/DDBJ databases">
        <title>The complete genomes of actinobacterial strains from the NBC collection.</title>
        <authorList>
            <person name="Joergensen T.S."/>
            <person name="Alvarez Arevalo M."/>
            <person name="Sterndorff E.B."/>
            <person name="Faurdal D."/>
            <person name="Vuksanovic O."/>
            <person name="Mourched A.-S."/>
            <person name="Charusanti P."/>
            <person name="Shaw S."/>
            <person name="Blin K."/>
            <person name="Weber T."/>
        </authorList>
    </citation>
    <scope>NUCLEOTIDE SEQUENCE [LARGE SCALE GENOMIC DNA]</scope>
    <source>
        <strain evidence="14 15">NBC_00319</strain>
    </source>
</reference>
<evidence type="ECO:0000256" key="12">
    <source>
        <dbReference type="ARBA" id="ARBA00023264"/>
    </source>
</evidence>
<dbReference type="InterPro" id="IPR045540">
    <property type="entry name" value="YegS/DAGK_C"/>
</dbReference>
<keyword evidence="6" id="KW-0547">Nucleotide-binding</keyword>
<accession>A0AAU4JXQ5</accession>
<dbReference type="InterPro" id="IPR001206">
    <property type="entry name" value="Diacylglycerol_kinase_cat_dom"/>
</dbReference>
<keyword evidence="4" id="KW-0808">Transferase</keyword>
<name>A0AAU4JXQ5_9NOCA</name>
<sequence length="317" mass="32461">MSNSDRGPVSSVVALVNPTSRNGAAMVTARQAIAALTARGVTVDARSGSSAADAALIAREAVARAGDPASGLDAVVVIGGDGTIGPVIAAARGTQVRVGLIPAGTGNDHARALGIPTTDIDGAVDIIVAGHTLRCDLARLTVGDRTTTFGTVAAIGLDAAVTERAVGMTRPRGQSRYALAAIAEIAALRPRRFRVTVDGIVHEMDLVMASVGNTPSYGGGMRICPHARIDDGLLDVTLVEHTSRLRLLGLFPTIYRGTHVSRRGVHSLRASTVTIETAEPTPVSADGELLGVTPVTIEIDASAMDFLSPRSTGSPQG</sequence>
<keyword evidence="3" id="KW-0444">Lipid biosynthesis</keyword>
<dbReference type="RefSeq" id="WP_328856163.1">
    <property type="nucleotide sequence ID" value="NZ_CP108021.1"/>
</dbReference>
<keyword evidence="10" id="KW-0443">Lipid metabolism</keyword>
<comment type="similarity">
    <text evidence="2">Belongs to the diacylglycerol/lipid kinase family.</text>
</comment>
<dbReference type="AlphaFoldDB" id="A0AAU4JXQ5"/>
<evidence type="ECO:0000256" key="6">
    <source>
        <dbReference type="ARBA" id="ARBA00022741"/>
    </source>
</evidence>
<evidence type="ECO:0000313" key="15">
    <source>
        <dbReference type="Proteomes" id="UP001432128"/>
    </source>
</evidence>
<proteinExistence type="inferred from homology"/>
<dbReference type="Pfam" id="PF00781">
    <property type="entry name" value="DAGK_cat"/>
    <property type="match status" value="1"/>
</dbReference>
<evidence type="ECO:0000256" key="11">
    <source>
        <dbReference type="ARBA" id="ARBA00023209"/>
    </source>
</evidence>
<dbReference type="InterPro" id="IPR050187">
    <property type="entry name" value="Lipid_Phosphate_FormReg"/>
</dbReference>
<keyword evidence="5" id="KW-0479">Metal-binding</keyword>
<evidence type="ECO:0000256" key="9">
    <source>
        <dbReference type="ARBA" id="ARBA00022842"/>
    </source>
</evidence>
<dbReference type="SMART" id="SM00046">
    <property type="entry name" value="DAGKc"/>
    <property type="match status" value="1"/>
</dbReference>
<dbReference type="InterPro" id="IPR016064">
    <property type="entry name" value="NAD/diacylglycerol_kinase_sf"/>
</dbReference>
<evidence type="ECO:0000256" key="8">
    <source>
        <dbReference type="ARBA" id="ARBA00022840"/>
    </source>
</evidence>
<dbReference type="PANTHER" id="PTHR12358:SF106">
    <property type="entry name" value="LIPID KINASE YEGS"/>
    <property type="match status" value="1"/>
</dbReference>
<dbReference type="GO" id="GO:0005886">
    <property type="term" value="C:plasma membrane"/>
    <property type="evidence" value="ECO:0007669"/>
    <property type="project" value="TreeGrafter"/>
</dbReference>
<dbReference type="KEGG" id="whr:OG579_12360"/>
<feature type="domain" description="DAGKc" evidence="13">
    <location>
        <begin position="7"/>
        <end position="144"/>
    </location>
</feature>
<keyword evidence="7 14" id="KW-0418">Kinase</keyword>
<dbReference type="Pfam" id="PF19279">
    <property type="entry name" value="YegS_C"/>
    <property type="match status" value="1"/>
</dbReference>
<dbReference type="InterPro" id="IPR017438">
    <property type="entry name" value="ATP-NAD_kinase_N"/>
</dbReference>
<dbReference type="SUPFAM" id="SSF111331">
    <property type="entry name" value="NAD kinase/diacylglycerol kinase-like"/>
    <property type="match status" value="1"/>
</dbReference>
<evidence type="ECO:0000256" key="5">
    <source>
        <dbReference type="ARBA" id="ARBA00022723"/>
    </source>
</evidence>
<dbReference type="Proteomes" id="UP001432128">
    <property type="component" value="Chromosome"/>
</dbReference>
<dbReference type="InterPro" id="IPR005218">
    <property type="entry name" value="Diacylglycerol/lipid_kinase"/>
</dbReference>
<dbReference type="GO" id="GO:0046872">
    <property type="term" value="F:metal ion binding"/>
    <property type="evidence" value="ECO:0007669"/>
    <property type="project" value="UniProtKB-KW"/>
</dbReference>
<keyword evidence="8" id="KW-0067">ATP-binding</keyword>
<keyword evidence="15" id="KW-1185">Reference proteome</keyword>
<evidence type="ECO:0000259" key="13">
    <source>
        <dbReference type="PROSITE" id="PS50146"/>
    </source>
</evidence>
<dbReference type="GO" id="GO:0005524">
    <property type="term" value="F:ATP binding"/>
    <property type="evidence" value="ECO:0007669"/>
    <property type="project" value="UniProtKB-KW"/>
</dbReference>
<evidence type="ECO:0000256" key="3">
    <source>
        <dbReference type="ARBA" id="ARBA00022516"/>
    </source>
</evidence>
<dbReference type="Gene3D" id="3.40.50.10330">
    <property type="entry name" value="Probable inorganic polyphosphate/atp-NAD kinase, domain 1"/>
    <property type="match status" value="1"/>
</dbReference>
<organism evidence="14 15">
    <name type="scientific">Williamsia herbipolensis</name>
    <dbReference type="NCBI Taxonomy" id="1603258"/>
    <lineage>
        <taxon>Bacteria</taxon>
        <taxon>Bacillati</taxon>
        <taxon>Actinomycetota</taxon>
        <taxon>Actinomycetes</taxon>
        <taxon>Mycobacteriales</taxon>
        <taxon>Nocardiaceae</taxon>
        <taxon>Williamsia</taxon>
    </lineage>
</organism>
<protein>
    <submittedName>
        <fullName evidence="14">YegS/Rv2252/BmrU family lipid kinase</fullName>
    </submittedName>
</protein>
<keyword evidence="9" id="KW-0460">Magnesium</keyword>
<dbReference type="EMBL" id="CP108021">
    <property type="protein sequence ID" value="WUM18541.1"/>
    <property type="molecule type" value="Genomic_DNA"/>
</dbReference>
<gene>
    <name evidence="14" type="ORF">OG579_12360</name>
</gene>
<keyword evidence="11" id="KW-0594">Phospholipid biosynthesis</keyword>
<dbReference type="GO" id="GO:0004143">
    <property type="term" value="F:ATP-dependent diacylglycerol kinase activity"/>
    <property type="evidence" value="ECO:0007669"/>
    <property type="project" value="TreeGrafter"/>
</dbReference>
<evidence type="ECO:0000256" key="10">
    <source>
        <dbReference type="ARBA" id="ARBA00023098"/>
    </source>
</evidence>
<evidence type="ECO:0000256" key="4">
    <source>
        <dbReference type="ARBA" id="ARBA00022679"/>
    </source>
</evidence>
<evidence type="ECO:0000256" key="2">
    <source>
        <dbReference type="ARBA" id="ARBA00005983"/>
    </source>
</evidence>
<evidence type="ECO:0000256" key="1">
    <source>
        <dbReference type="ARBA" id="ARBA00001946"/>
    </source>
</evidence>
<comment type="cofactor">
    <cofactor evidence="1">
        <name>Mg(2+)</name>
        <dbReference type="ChEBI" id="CHEBI:18420"/>
    </cofactor>
</comment>
<evidence type="ECO:0000256" key="7">
    <source>
        <dbReference type="ARBA" id="ARBA00022777"/>
    </source>
</evidence>